<dbReference type="Gene3D" id="1.20.58.1480">
    <property type="match status" value="1"/>
</dbReference>
<evidence type="ECO:0000259" key="7">
    <source>
        <dbReference type="PROSITE" id="PS51787"/>
    </source>
</evidence>
<evidence type="ECO:0000259" key="6">
    <source>
        <dbReference type="PROSITE" id="PS50089"/>
    </source>
</evidence>
<feature type="compositionally biased region" description="Polar residues" evidence="5">
    <location>
        <begin position="368"/>
        <end position="379"/>
    </location>
</feature>
<feature type="compositionally biased region" description="Low complexity" evidence="5">
    <location>
        <begin position="1"/>
        <end position="18"/>
    </location>
</feature>
<feature type="region of interest" description="Disordered" evidence="5">
    <location>
        <begin position="348"/>
        <end position="379"/>
    </location>
</feature>
<dbReference type="GO" id="GO:0008270">
    <property type="term" value="F:zinc ion binding"/>
    <property type="evidence" value="ECO:0007669"/>
    <property type="project" value="UniProtKB-KW"/>
</dbReference>
<evidence type="ECO:0000256" key="3">
    <source>
        <dbReference type="ARBA" id="ARBA00022833"/>
    </source>
</evidence>
<keyword evidence="2 4" id="KW-0863">Zinc-finger</keyword>
<dbReference type="InterPro" id="IPR001841">
    <property type="entry name" value="Znf_RING"/>
</dbReference>
<dbReference type="AlphaFoldDB" id="A0A0P1BME1"/>
<evidence type="ECO:0000256" key="2">
    <source>
        <dbReference type="ARBA" id="ARBA00022771"/>
    </source>
</evidence>
<sequence>MSVAANAAAVSGRALAVSDGPLSVSETTAIAGDHHDGSPPSSSQGNCGSSESASSDATTRKEPRYKTSRSNATPASERDTVAAAGSISTPTGMVEAPGLGRTVTLEDAKRTLQGRASGRTESTGVVNPRKAHQTLDQAGGTGSSSASGGIVTQRHAALQAREAAARLLDMIKCAACGQTFRDPVTLPCGHSTCMGCVLERVNEDRTMTTMPCSSHVPPRLPLCATAVPCSVSGCQRSAIGRGLGVWAGHQARWGPPSASQSASEAGLSARVTNEGPGFVPLDGFVIAQPDQSVGLTVVPPQRKGDEASYTASPLTLASGGRSSGDSLRLDVTLSKAIDALRRYAHIPLAPDPSSEAPTTSEHGLRSLASGSRSVRQYPGTQGSTAFLRFGNHHADSDRVAIAPNFLPMLGGSEEGRESGSVGGVHATSETDDDDQDVLEADFQNEFDADGSSSSHLSWYSTREKLYDRGDHADFEEDHYSVPEEGDDPDFGGAYSRPSAAYVARHHRFNPDASVSGWASRTSASDTTVSKRHRRRSLFGSNLPTSDRAIEVDSEWDTETSSRGSLSSKPALISQSEDLARSSATLDELHSELVDVLEYLTRHSKLLEPAAKASTDVKLQAAVDWASLPPDIRGLQRLYTERKTALEQEEREARLSTPIFVCTVGFPEMPTILHIFEPRYRLMIRRCVESGNPRFGMVLHSRDSPGGMSEYGTMLDIKSVQMLPDGRSMIETVGSDRFRLHEMGSLDGYIVGRIETVSDFGASQEQQLEQAAMARNAAKDRAEAEHGAQEATSSSRQERSSVPPEVPEATQAEDFIVQPDYEATELAQVGLPPLEAHQHEPSTAEMIATCMTFISELRSGTAPWLVTRINHTYGPMPDVHEVAKLSFWMALVMPIDEHEKARLLPIRSPRIRMRVVVYWIEQLRSTWWYSSGCSVS</sequence>
<dbReference type="SMART" id="SM00464">
    <property type="entry name" value="LON"/>
    <property type="match status" value="1"/>
</dbReference>
<feature type="compositionally biased region" description="Polar residues" evidence="5">
    <location>
        <begin position="516"/>
        <end position="527"/>
    </location>
</feature>
<proteinExistence type="predicted"/>
<dbReference type="Gene3D" id="2.30.130.40">
    <property type="entry name" value="LON domain-like"/>
    <property type="match status" value="1"/>
</dbReference>
<dbReference type="Pfam" id="PF02190">
    <property type="entry name" value="LON_substr_bdg"/>
    <property type="match status" value="1"/>
</dbReference>
<dbReference type="EMBL" id="CCYA01000254">
    <property type="protein sequence ID" value="CEH17277.1"/>
    <property type="molecule type" value="Genomic_DNA"/>
</dbReference>
<dbReference type="OrthoDB" id="264917at2759"/>
<dbReference type="PROSITE" id="PS50089">
    <property type="entry name" value="ZF_RING_2"/>
    <property type="match status" value="1"/>
</dbReference>
<dbReference type="InterPro" id="IPR018957">
    <property type="entry name" value="Znf_C3HC4_RING-type"/>
</dbReference>
<name>A0A0P1BME1_9BASI</name>
<dbReference type="InterPro" id="IPR003111">
    <property type="entry name" value="Lon_prtase_N"/>
</dbReference>
<feature type="domain" description="Lon N-terminal" evidence="7">
    <location>
        <begin position="654"/>
        <end position="923"/>
    </location>
</feature>
<organism evidence="8 9">
    <name type="scientific">Ceraceosorus bombacis</name>
    <dbReference type="NCBI Taxonomy" id="401625"/>
    <lineage>
        <taxon>Eukaryota</taxon>
        <taxon>Fungi</taxon>
        <taxon>Dikarya</taxon>
        <taxon>Basidiomycota</taxon>
        <taxon>Ustilaginomycotina</taxon>
        <taxon>Exobasidiomycetes</taxon>
        <taxon>Ceraceosorales</taxon>
        <taxon>Ceraceosoraceae</taxon>
        <taxon>Ceraceosorus</taxon>
    </lineage>
</organism>
<dbReference type="SUPFAM" id="SSF88697">
    <property type="entry name" value="PUA domain-like"/>
    <property type="match status" value="1"/>
</dbReference>
<feature type="region of interest" description="Disordered" evidence="5">
    <location>
        <begin position="549"/>
        <end position="571"/>
    </location>
</feature>
<evidence type="ECO:0000313" key="9">
    <source>
        <dbReference type="Proteomes" id="UP000054845"/>
    </source>
</evidence>
<keyword evidence="8" id="KW-0436">Ligase</keyword>
<feature type="region of interest" description="Disordered" evidence="5">
    <location>
        <begin position="296"/>
        <end position="325"/>
    </location>
</feature>
<evidence type="ECO:0000313" key="8">
    <source>
        <dbReference type="EMBL" id="CEH17277.1"/>
    </source>
</evidence>
<evidence type="ECO:0000256" key="5">
    <source>
        <dbReference type="SAM" id="MobiDB-lite"/>
    </source>
</evidence>
<feature type="compositionally biased region" description="Basic and acidic residues" evidence="5">
    <location>
        <begin position="777"/>
        <end position="787"/>
    </location>
</feature>
<dbReference type="InterPro" id="IPR015947">
    <property type="entry name" value="PUA-like_sf"/>
</dbReference>
<accession>A0A0P1BME1</accession>
<dbReference type="InterPro" id="IPR013083">
    <property type="entry name" value="Znf_RING/FYVE/PHD"/>
</dbReference>
<feature type="region of interest" description="Disordered" evidence="5">
    <location>
        <begin position="513"/>
        <end position="533"/>
    </location>
</feature>
<dbReference type="PROSITE" id="PS51787">
    <property type="entry name" value="LON_N"/>
    <property type="match status" value="1"/>
</dbReference>
<protein>
    <submittedName>
        <fullName evidence="8">Predicted E3 ubiquitin ligase</fullName>
    </submittedName>
</protein>
<feature type="region of interest" description="Disordered" evidence="5">
    <location>
        <begin position="1"/>
        <end position="148"/>
    </location>
</feature>
<feature type="region of interest" description="Disordered" evidence="5">
    <location>
        <begin position="777"/>
        <end position="809"/>
    </location>
</feature>
<dbReference type="PANTHER" id="PTHR23327:SF42">
    <property type="entry name" value="LON PEPTIDASE N-TERMINAL DOMAIN AND RING FINGER PROTEIN C14F5.10C"/>
    <property type="match status" value="1"/>
</dbReference>
<feature type="compositionally biased region" description="Polar residues" evidence="5">
    <location>
        <begin position="558"/>
        <end position="571"/>
    </location>
</feature>
<dbReference type="SUPFAM" id="SSF57850">
    <property type="entry name" value="RING/U-box"/>
    <property type="match status" value="1"/>
</dbReference>
<evidence type="ECO:0000256" key="4">
    <source>
        <dbReference type="PROSITE-ProRule" id="PRU00175"/>
    </source>
</evidence>
<feature type="domain" description="RING-type" evidence="6">
    <location>
        <begin position="173"/>
        <end position="215"/>
    </location>
</feature>
<dbReference type="Pfam" id="PF00097">
    <property type="entry name" value="zf-C3HC4"/>
    <property type="match status" value="1"/>
</dbReference>
<dbReference type="STRING" id="401625.A0A0P1BME1"/>
<evidence type="ECO:0000256" key="1">
    <source>
        <dbReference type="ARBA" id="ARBA00022723"/>
    </source>
</evidence>
<dbReference type="GO" id="GO:0016874">
    <property type="term" value="F:ligase activity"/>
    <property type="evidence" value="ECO:0007669"/>
    <property type="project" value="UniProtKB-KW"/>
</dbReference>
<feature type="compositionally biased region" description="Low complexity" evidence="5">
    <location>
        <begin position="38"/>
        <end position="55"/>
    </location>
</feature>
<keyword evidence="9" id="KW-1185">Reference proteome</keyword>
<keyword evidence="3" id="KW-0862">Zinc</keyword>
<feature type="region of interest" description="Disordered" evidence="5">
    <location>
        <begin position="408"/>
        <end position="434"/>
    </location>
</feature>
<reference evidence="9" key="1">
    <citation type="submission" date="2014-09" db="EMBL/GenBank/DDBJ databases">
        <authorList>
            <person name="Sharma Rahul"/>
            <person name="Thines Marco"/>
        </authorList>
    </citation>
    <scope>NUCLEOTIDE SEQUENCE [LARGE SCALE GENOMIC DNA]</scope>
</reference>
<dbReference type="Proteomes" id="UP000054845">
    <property type="component" value="Unassembled WGS sequence"/>
</dbReference>
<dbReference type="InterPro" id="IPR046336">
    <property type="entry name" value="Lon_prtase_N_sf"/>
</dbReference>
<dbReference type="PANTHER" id="PTHR23327">
    <property type="entry name" value="RING FINGER PROTEIN 127"/>
    <property type="match status" value="1"/>
</dbReference>
<keyword evidence="1" id="KW-0479">Metal-binding</keyword>
<dbReference type="Gene3D" id="3.30.40.10">
    <property type="entry name" value="Zinc/RING finger domain, C3HC4 (zinc finger)"/>
    <property type="match status" value="1"/>
</dbReference>